<evidence type="ECO:0000256" key="1">
    <source>
        <dbReference type="ARBA" id="ARBA00004651"/>
    </source>
</evidence>
<dbReference type="Gene3D" id="1.10.3720.10">
    <property type="entry name" value="MetI-like"/>
    <property type="match status" value="1"/>
</dbReference>
<feature type="transmembrane region" description="Helical" evidence="7">
    <location>
        <begin position="251"/>
        <end position="271"/>
    </location>
</feature>
<dbReference type="PANTHER" id="PTHR43227:SF8">
    <property type="entry name" value="DIACETYLCHITOBIOSE UPTAKE SYSTEM PERMEASE PROTEIN DASB"/>
    <property type="match status" value="1"/>
</dbReference>
<feature type="transmembrane region" description="Helical" evidence="7">
    <location>
        <begin position="299"/>
        <end position="321"/>
    </location>
</feature>
<feature type="transmembrane region" description="Helical" evidence="7">
    <location>
        <begin position="108"/>
        <end position="129"/>
    </location>
</feature>
<dbReference type="GO" id="GO:0005886">
    <property type="term" value="C:plasma membrane"/>
    <property type="evidence" value="ECO:0007669"/>
    <property type="project" value="UniProtKB-SubCell"/>
</dbReference>
<evidence type="ECO:0000256" key="8">
    <source>
        <dbReference type="SAM" id="MobiDB-lite"/>
    </source>
</evidence>
<dbReference type="InterPro" id="IPR050809">
    <property type="entry name" value="UgpAE/MalFG_permease"/>
</dbReference>
<dbReference type="PANTHER" id="PTHR43227">
    <property type="entry name" value="BLL4140 PROTEIN"/>
    <property type="match status" value="1"/>
</dbReference>
<evidence type="ECO:0000256" key="2">
    <source>
        <dbReference type="ARBA" id="ARBA00022448"/>
    </source>
</evidence>
<evidence type="ECO:0000259" key="9">
    <source>
        <dbReference type="PROSITE" id="PS50928"/>
    </source>
</evidence>
<evidence type="ECO:0000256" key="3">
    <source>
        <dbReference type="ARBA" id="ARBA00022475"/>
    </source>
</evidence>
<keyword evidence="11" id="KW-1185">Reference proteome</keyword>
<proteinExistence type="inferred from homology"/>
<feature type="domain" description="ABC transmembrane type-1" evidence="9">
    <location>
        <begin position="104"/>
        <end position="320"/>
    </location>
</feature>
<dbReference type="PROSITE" id="PS50928">
    <property type="entry name" value="ABC_TM1"/>
    <property type="match status" value="1"/>
</dbReference>
<comment type="subcellular location">
    <subcellularLocation>
        <location evidence="1 7">Cell membrane</location>
        <topology evidence="1 7">Multi-pass membrane protein</topology>
    </subcellularLocation>
</comment>
<keyword evidence="4 7" id="KW-0812">Transmembrane</keyword>
<sequence length="332" mass="36948">MSVQTEGTDTAGGPAVRKARVPAPPRGGDSTSRTPPGRRAAAPYLLLLPALLATLVLLGWPLVKNGMLSFQNLNPRQLIQHLTEWNGFDNYREVLTGPDFWHVVERSVFFTAANVILIMVLGTLVGLLLARLGKKMRLLLLLGLVLAWAMPIIAATTVYQWLFAQRFGVVNWVLDKLGWHSMADYNWFSTQLSTFSVITLLIVWQSIPFVAINLYAATTTIPRELYEAASLDGAGAWKSFTSVTFPFLRPFLYATTFLEVIWVFKAFPQIFAINEGGPDHLTETLPIYAFVQGVGNQHFGVGAAISFLTILVLLVITSYYLRMVLKQEEDEL</sequence>
<protein>
    <submittedName>
        <fullName evidence="10">Sugar ABC transporter permease</fullName>
    </submittedName>
</protein>
<dbReference type="Proteomes" id="UP000031501">
    <property type="component" value="Chromosome"/>
</dbReference>
<dbReference type="GO" id="GO:0055085">
    <property type="term" value="P:transmembrane transport"/>
    <property type="evidence" value="ECO:0007669"/>
    <property type="project" value="InterPro"/>
</dbReference>
<dbReference type="SUPFAM" id="SSF161098">
    <property type="entry name" value="MetI-like"/>
    <property type="match status" value="1"/>
</dbReference>
<name>A0A221P4G2_9ACTN</name>
<evidence type="ECO:0000256" key="6">
    <source>
        <dbReference type="ARBA" id="ARBA00023136"/>
    </source>
</evidence>
<dbReference type="AlphaFoldDB" id="A0A221P4G2"/>
<dbReference type="Pfam" id="PF00528">
    <property type="entry name" value="BPD_transp_1"/>
    <property type="match status" value="1"/>
</dbReference>
<accession>A0A221P4G2</accession>
<reference evidence="10 11" key="1">
    <citation type="submission" date="2017-07" db="EMBL/GenBank/DDBJ databases">
        <title>Genome sequence of Streptomyces pluripotens MUSC 137T.</title>
        <authorList>
            <person name="Ser H.-L."/>
            <person name="Lee L.-H."/>
        </authorList>
    </citation>
    <scope>NUCLEOTIDE SEQUENCE [LARGE SCALE GENOMIC DNA]</scope>
    <source>
        <strain evidence="10 11">MUSC 137</strain>
    </source>
</reference>
<feature type="transmembrane region" description="Helical" evidence="7">
    <location>
        <begin position="195"/>
        <end position="216"/>
    </location>
</feature>
<keyword evidence="3" id="KW-1003">Cell membrane</keyword>
<dbReference type="RefSeq" id="WP_039656709.1">
    <property type="nucleotide sequence ID" value="NZ_CP021080.1"/>
</dbReference>
<dbReference type="KEGG" id="splu:LK06_026050"/>
<feature type="region of interest" description="Disordered" evidence="8">
    <location>
        <begin position="1"/>
        <end position="37"/>
    </location>
</feature>
<keyword evidence="6 7" id="KW-0472">Membrane</keyword>
<evidence type="ECO:0000256" key="7">
    <source>
        <dbReference type="RuleBase" id="RU363032"/>
    </source>
</evidence>
<evidence type="ECO:0000256" key="4">
    <source>
        <dbReference type="ARBA" id="ARBA00022692"/>
    </source>
</evidence>
<comment type="similarity">
    <text evidence="7">Belongs to the binding-protein-dependent transport system permease family.</text>
</comment>
<keyword evidence="5 7" id="KW-1133">Transmembrane helix</keyword>
<evidence type="ECO:0000313" key="10">
    <source>
        <dbReference type="EMBL" id="ASN27097.1"/>
    </source>
</evidence>
<dbReference type="OrthoDB" id="9804439at2"/>
<feature type="transmembrane region" description="Helical" evidence="7">
    <location>
        <begin position="138"/>
        <end position="162"/>
    </location>
</feature>
<dbReference type="InterPro" id="IPR035906">
    <property type="entry name" value="MetI-like_sf"/>
</dbReference>
<dbReference type="STRING" id="1355015.LK06_026050"/>
<gene>
    <name evidence="10" type="ORF">LK07_27205</name>
</gene>
<dbReference type="EMBL" id="CP022433">
    <property type="protein sequence ID" value="ASN27097.1"/>
    <property type="molecule type" value="Genomic_DNA"/>
</dbReference>
<dbReference type="InterPro" id="IPR000515">
    <property type="entry name" value="MetI-like"/>
</dbReference>
<evidence type="ECO:0000313" key="11">
    <source>
        <dbReference type="Proteomes" id="UP000031501"/>
    </source>
</evidence>
<evidence type="ECO:0000256" key="5">
    <source>
        <dbReference type="ARBA" id="ARBA00022989"/>
    </source>
</evidence>
<organism evidence="10 11">
    <name type="scientific">Streptomyces pluripotens</name>
    <dbReference type="NCBI Taxonomy" id="1355015"/>
    <lineage>
        <taxon>Bacteria</taxon>
        <taxon>Bacillati</taxon>
        <taxon>Actinomycetota</taxon>
        <taxon>Actinomycetes</taxon>
        <taxon>Kitasatosporales</taxon>
        <taxon>Streptomycetaceae</taxon>
        <taxon>Streptomyces</taxon>
    </lineage>
</organism>
<keyword evidence="2 7" id="KW-0813">Transport</keyword>
<feature type="transmembrane region" description="Helical" evidence="7">
    <location>
        <begin position="41"/>
        <end position="63"/>
    </location>
</feature>
<dbReference type="CDD" id="cd06261">
    <property type="entry name" value="TM_PBP2"/>
    <property type="match status" value="1"/>
</dbReference>